<evidence type="ECO:0008006" key="3">
    <source>
        <dbReference type="Google" id="ProtNLM"/>
    </source>
</evidence>
<keyword evidence="2" id="KW-1185">Reference proteome</keyword>
<dbReference type="Proteomes" id="UP000192917">
    <property type="component" value="Unassembled WGS sequence"/>
</dbReference>
<dbReference type="SUPFAM" id="SSF53300">
    <property type="entry name" value="vWA-like"/>
    <property type="match status" value="1"/>
</dbReference>
<name>A0A1Y6B3U4_9PROT</name>
<evidence type="ECO:0000313" key="1">
    <source>
        <dbReference type="EMBL" id="SME88001.1"/>
    </source>
</evidence>
<sequence length="241" mass="25834">MNDRPKQSEGRLPSETGGTGAEVDAFLRKVAAIRPTAAGGGRGRLIFALDATASRQPTWDGAMQIQAEMFEQAGALGGLDVQLVFYRGFGECKASKWQSEARGLLRAMTAVTCLAGRTQIARVLRHALGETAKKKVNALIFVGDAMEEALDELGHLAGELGLRGLPCFLFHEGRDPVARDAFEQIARLSGGACCRFDPSAPQQLRDLLAAVAVYAAGGRKALADFSERRGGIVRQLTHQVR</sequence>
<dbReference type="InterPro" id="IPR036465">
    <property type="entry name" value="vWFA_dom_sf"/>
</dbReference>
<evidence type="ECO:0000313" key="2">
    <source>
        <dbReference type="Proteomes" id="UP000192917"/>
    </source>
</evidence>
<proteinExistence type="predicted"/>
<dbReference type="EMBL" id="FWZX01000001">
    <property type="protein sequence ID" value="SME88001.1"/>
    <property type="molecule type" value="Genomic_DNA"/>
</dbReference>
<dbReference type="STRING" id="560819.SAMN05428998_10138"/>
<organism evidence="1 2">
    <name type="scientific">Tistlia consotensis USBA 355</name>
    <dbReference type="NCBI Taxonomy" id="560819"/>
    <lineage>
        <taxon>Bacteria</taxon>
        <taxon>Pseudomonadati</taxon>
        <taxon>Pseudomonadota</taxon>
        <taxon>Alphaproteobacteria</taxon>
        <taxon>Rhodospirillales</taxon>
        <taxon>Rhodovibrionaceae</taxon>
        <taxon>Tistlia</taxon>
    </lineage>
</organism>
<reference evidence="1 2" key="1">
    <citation type="submission" date="2017-04" db="EMBL/GenBank/DDBJ databases">
        <authorList>
            <person name="Afonso C.L."/>
            <person name="Miller P.J."/>
            <person name="Scott M.A."/>
            <person name="Spackman E."/>
            <person name="Goraichik I."/>
            <person name="Dimitrov K.M."/>
            <person name="Suarez D.L."/>
            <person name="Swayne D.E."/>
        </authorList>
    </citation>
    <scope>NUCLEOTIDE SEQUENCE [LARGE SCALE GENOMIC DNA]</scope>
    <source>
        <strain evidence="1 2">USBA 355</strain>
    </source>
</reference>
<protein>
    <recommendedName>
        <fullName evidence="3">VWA domain-containing protein</fullName>
    </recommendedName>
</protein>
<gene>
    <name evidence="1" type="ORF">SAMN05428998_10138</name>
</gene>
<accession>A0A1Y6B3U4</accession>
<dbReference type="RefSeq" id="WP_085120414.1">
    <property type="nucleotide sequence ID" value="NZ_FWZX01000001.1"/>
</dbReference>
<dbReference type="AlphaFoldDB" id="A0A1Y6B3U4"/>